<gene>
    <name evidence="2" type="ORF">FMAN_05343</name>
</gene>
<dbReference type="GeneID" id="65084610"/>
<feature type="region of interest" description="Disordered" evidence="1">
    <location>
        <begin position="224"/>
        <end position="302"/>
    </location>
</feature>
<evidence type="ECO:0000313" key="3">
    <source>
        <dbReference type="Proteomes" id="UP000184255"/>
    </source>
</evidence>
<evidence type="ECO:0000256" key="1">
    <source>
        <dbReference type="SAM" id="MobiDB-lite"/>
    </source>
</evidence>
<feature type="compositionally biased region" description="Polar residues" evidence="1">
    <location>
        <begin position="224"/>
        <end position="233"/>
    </location>
</feature>
<reference evidence="3" key="1">
    <citation type="journal article" date="2016" name="Genome Biol. Evol.">
        <title>Comparative 'omics' of the Fusarium fujikuroi species complex highlights differences in genetic potential and metabolite synthesis.</title>
        <authorList>
            <person name="Niehaus E.-M."/>
            <person name="Muensterkoetter M."/>
            <person name="Proctor R.H."/>
            <person name="Brown D.W."/>
            <person name="Sharon A."/>
            <person name="Idan Y."/>
            <person name="Oren-Young L."/>
            <person name="Sieber C.M."/>
            <person name="Novak O."/>
            <person name="Pencik A."/>
            <person name="Tarkowska D."/>
            <person name="Hromadova K."/>
            <person name="Freeman S."/>
            <person name="Maymon M."/>
            <person name="Elazar M."/>
            <person name="Youssef S.A."/>
            <person name="El-Shabrawy E.S.M."/>
            <person name="Shalaby A.B.A."/>
            <person name="Houterman P."/>
            <person name="Brock N.L."/>
            <person name="Burkhardt I."/>
            <person name="Tsavkelova E.A."/>
            <person name="Dickschat J.S."/>
            <person name="Galuszka P."/>
            <person name="Gueldener U."/>
            <person name="Tudzynski B."/>
        </authorList>
    </citation>
    <scope>NUCLEOTIDE SEQUENCE [LARGE SCALE GENOMIC DNA]</scope>
    <source>
        <strain evidence="3">MRC7560</strain>
    </source>
</reference>
<feature type="compositionally biased region" description="Polar residues" evidence="1">
    <location>
        <begin position="293"/>
        <end position="302"/>
    </location>
</feature>
<sequence>MATNAQLVPSAKLMVAPATPKPTLNQLMHVVHQSLARHTQACTASSWQATVSTTDRLTWIMNLIKSALLAMDEEDPLKVAEQSCNFEHETFHTSVSKEVYDHEMGQRIVRFFKRQDEKKPTLKSISDRYDQSVLSILPCPKRPEHLKELFPPRRRRVWHCEEPECELSTTKFKTKKSLQQHINEEHAKAREDPLESAQKNLGLAVGPELDGRESDTGLAENLVMPSSNASISPSVPCITAQDRPQGDKAHHSSLAVNPGKRNQPQQITTRGVRDGRILRPSATNKASRRDRQANLSSKRSGK</sequence>
<dbReference type="Proteomes" id="UP000184255">
    <property type="component" value="Unassembled WGS sequence"/>
</dbReference>
<dbReference type="AlphaFoldDB" id="A0A1L7STL4"/>
<protein>
    <submittedName>
        <fullName evidence="2">Uncharacterized protein</fullName>
    </submittedName>
</protein>
<accession>A0A1L7STL4</accession>
<name>A0A1L7STL4_FUSMA</name>
<keyword evidence="3" id="KW-1185">Reference proteome</keyword>
<feature type="region of interest" description="Disordered" evidence="1">
    <location>
        <begin position="176"/>
        <end position="196"/>
    </location>
</feature>
<dbReference type="VEuPathDB" id="FungiDB:FMAN_05343"/>
<proteinExistence type="predicted"/>
<evidence type="ECO:0000313" key="2">
    <source>
        <dbReference type="EMBL" id="CVK87812.1"/>
    </source>
</evidence>
<organism evidence="2 3">
    <name type="scientific">Fusarium mangiferae</name>
    <name type="common">Mango malformation disease fungus</name>
    <dbReference type="NCBI Taxonomy" id="192010"/>
    <lineage>
        <taxon>Eukaryota</taxon>
        <taxon>Fungi</taxon>
        <taxon>Dikarya</taxon>
        <taxon>Ascomycota</taxon>
        <taxon>Pezizomycotina</taxon>
        <taxon>Sordariomycetes</taxon>
        <taxon>Hypocreomycetidae</taxon>
        <taxon>Hypocreales</taxon>
        <taxon>Nectriaceae</taxon>
        <taxon>Fusarium</taxon>
        <taxon>Fusarium fujikuroi species complex</taxon>
    </lineage>
</organism>
<dbReference type="EMBL" id="FCQH01000002">
    <property type="protein sequence ID" value="CVK87812.1"/>
    <property type="molecule type" value="Genomic_DNA"/>
</dbReference>
<feature type="compositionally biased region" description="Basic and acidic residues" evidence="1">
    <location>
        <begin position="182"/>
        <end position="193"/>
    </location>
</feature>
<comment type="caution">
    <text evidence="2">The sequence shown here is derived from an EMBL/GenBank/DDBJ whole genome shotgun (WGS) entry which is preliminary data.</text>
</comment>
<feature type="compositionally biased region" description="Polar residues" evidence="1">
    <location>
        <begin position="260"/>
        <end position="269"/>
    </location>
</feature>
<dbReference type="RefSeq" id="XP_041678915.1">
    <property type="nucleotide sequence ID" value="XM_041828010.1"/>
</dbReference>